<evidence type="ECO:0000256" key="2">
    <source>
        <dbReference type="ARBA" id="ARBA00023172"/>
    </source>
</evidence>
<dbReference type="EMBL" id="PXXU01000093">
    <property type="protein sequence ID" value="PSJ15976.1"/>
    <property type="molecule type" value="Genomic_DNA"/>
</dbReference>
<dbReference type="GO" id="GO:0015074">
    <property type="term" value="P:DNA integration"/>
    <property type="evidence" value="ECO:0007669"/>
    <property type="project" value="InterPro"/>
</dbReference>
<keyword evidence="1" id="KW-0238">DNA-binding</keyword>
<dbReference type="GO" id="GO:0003677">
    <property type="term" value="F:DNA binding"/>
    <property type="evidence" value="ECO:0007669"/>
    <property type="project" value="UniProtKB-KW"/>
</dbReference>
<protein>
    <submittedName>
        <fullName evidence="4">Integrase</fullName>
    </submittedName>
</protein>
<dbReference type="InterPro" id="IPR013762">
    <property type="entry name" value="Integrase-like_cat_sf"/>
</dbReference>
<dbReference type="PROSITE" id="PS51898">
    <property type="entry name" value="TYR_RECOMBINASE"/>
    <property type="match status" value="1"/>
</dbReference>
<dbReference type="GO" id="GO:0006310">
    <property type="term" value="P:DNA recombination"/>
    <property type="evidence" value="ECO:0007669"/>
    <property type="project" value="UniProtKB-KW"/>
</dbReference>
<dbReference type="Gene3D" id="1.10.150.130">
    <property type="match status" value="1"/>
</dbReference>
<dbReference type="RefSeq" id="WP_106708276.1">
    <property type="nucleotide sequence ID" value="NZ_PXXU01000093.1"/>
</dbReference>
<dbReference type="AlphaFoldDB" id="A0A2P7NR62"/>
<comment type="caution">
    <text evidence="4">The sequence shown here is derived from an EMBL/GenBank/DDBJ whole genome shotgun (WGS) entry which is preliminary data.</text>
</comment>
<dbReference type="Proteomes" id="UP000241912">
    <property type="component" value="Unassembled WGS sequence"/>
</dbReference>
<evidence type="ECO:0000313" key="4">
    <source>
        <dbReference type="EMBL" id="PSJ15976.1"/>
    </source>
</evidence>
<gene>
    <name evidence="4" type="ORF">C7H79_16100</name>
</gene>
<dbReference type="SUPFAM" id="SSF56349">
    <property type="entry name" value="DNA breaking-rejoining enzymes"/>
    <property type="match status" value="1"/>
</dbReference>
<keyword evidence="5" id="KW-1185">Reference proteome</keyword>
<evidence type="ECO:0000259" key="3">
    <source>
        <dbReference type="PROSITE" id="PS51898"/>
    </source>
</evidence>
<dbReference type="InterPro" id="IPR011010">
    <property type="entry name" value="DNA_brk_join_enz"/>
</dbReference>
<dbReference type="InterPro" id="IPR010998">
    <property type="entry name" value="Integrase_recombinase_N"/>
</dbReference>
<evidence type="ECO:0000313" key="5">
    <source>
        <dbReference type="Proteomes" id="UP000241912"/>
    </source>
</evidence>
<name>A0A2P7NR62_9PROT</name>
<dbReference type="InterPro" id="IPR002104">
    <property type="entry name" value="Integrase_catalytic"/>
</dbReference>
<evidence type="ECO:0000256" key="1">
    <source>
        <dbReference type="ARBA" id="ARBA00023125"/>
    </source>
</evidence>
<dbReference type="Gene3D" id="1.10.443.10">
    <property type="entry name" value="Intergrase catalytic core"/>
    <property type="match status" value="1"/>
</dbReference>
<proteinExistence type="predicted"/>
<keyword evidence="2" id="KW-0233">DNA recombination</keyword>
<sequence length="340" mass="39531">MGRKPSVNHHMPKGLRARKRGDKVWYYYDTGGKPRKEIPLGNDYAIAVKKWAELQINAKPRHQEIITFRYVAERYIREVIPNKAPATQHDNFRELQQIYKFFDDPPSPLHAIKPIHIRQYMDWRKTIRANREKALISHIWNKAREWGYTDLPNPCSGVKGFREIGRKKVYIDDATYKAVHTQASQPLRDAMDLAYLTGQRPTDVLKMTEHDIQEGHISVTQNKTGTRMRIAIQGELSILIDRILSRKSTYKIRSFYLIVDDTGQKFTYNSFRGHFDKARDIAGVDKDKFQFRDIRAKAGTDKADLSGDIRQAQRQLGHSSVTMTETYIRERKGSKVTPTK</sequence>
<dbReference type="OrthoDB" id="662444at2"/>
<organism evidence="4 5">
    <name type="scientific">Nitrosomonas supralitoralis</name>
    <dbReference type="NCBI Taxonomy" id="2116706"/>
    <lineage>
        <taxon>Bacteria</taxon>
        <taxon>Pseudomonadati</taxon>
        <taxon>Pseudomonadota</taxon>
        <taxon>Betaproteobacteria</taxon>
        <taxon>Nitrosomonadales</taxon>
        <taxon>Nitrosomonadaceae</taxon>
        <taxon>Nitrosomonas</taxon>
    </lineage>
</organism>
<dbReference type="Pfam" id="PF00589">
    <property type="entry name" value="Phage_integrase"/>
    <property type="match status" value="1"/>
</dbReference>
<feature type="domain" description="Tyr recombinase" evidence="3">
    <location>
        <begin position="166"/>
        <end position="340"/>
    </location>
</feature>
<reference evidence="4 5" key="1">
    <citation type="submission" date="2018-03" db="EMBL/GenBank/DDBJ databases">
        <title>Draft genome of Nitrosomonas supralitoralis APG5.</title>
        <authorList>
            <person name="Urakawa H."/>
            <person name="Lopez J.V."/>
        </authorList>
    </citation>
    <scope>NUCLEOTIDE SEQUENCE [LARGE SCALE GENOMIC DNA]</scope>
    <source>
        <strain evidence="4 5">APG5</strain>
    </source>
</reference>
<accession>A0A2P7NR62</accession>